<dbReference type="Pfam" id="PF02558">
    <property type="entry name" value="ApbA"/>
    <property type="match status" value="1"/>
</dbReference>
<keyword evidence="4" id="KW-1185">Reference proteome</keyword>
<evidence type="ECO:0000259" key="2">
    <source>
        <dbReference type="Pfam" id="PF08546"/>
    </source>
</evidence>
<dbReference type="GO" id="GO:0005737">
    <property type="term" value="C:cytoplasm"/>
    <property type="evidence" value="ECO:0007669"/>
    <property type="project" value="TreeGrafter"/>
</dbReference>
<proteinExistence type="predicted"/>
<dbReference type="SUPFAM" id="SSF48179">
    <property type="entry name" value="6-phosphogluconate dehydrogenase C-terminal domain-like"/>
    <property type="match status" value="1"/>
</dbReference>
<dbReference type="Proteomes" id="UP000054144">
    <property type="component" value="Unassembled WGS sequence"/>
</dbReference>
<evidence type="ECO:0000313" key="3">
    <source>
        <dbReference type="EMBL" id="KIY46911.1"/>
    </source>
</evidence>
<dbReference type="AlphaFoldDB" id="A0A0D7AAF2"/>
<feature type="domain" description="Ketopantoate reductase N-terminal" evidence="1">
    <location>
        <begin position="15"/>
        <end position="179"/>
    </location>
</feature>
<dbReference type="InterPro" id="IPR051402">
    <property type="entry name" value="KPR-Related"/>
</dbReference>
<dbReference type="InterPro" id="IPR013332">
    <property type="entry name" value="KPR_N"/>
</dbReference>
<organism evidence="3 4">
    <name type="scientific">Fistulina hepatica ATCC 64428</name>
    <dbReference type="NCBI Taxonomy" id="1128425"/>
    <lineage>
        <taxon>Eukaryota</taxon>
        <taxon>Fungi</taxon>
        <taxon>Dikarya</taxon>
        <taxon>Basidiomycota</taxon>
        <taxon>Agaricomycotina</taxon>
        <taxon>Agaricomycetes</taxon>
        <taxon>Agaricomycetidae</taxon>
        <taxon>Agaricales</taxon>
        <taxon>Fistulinaceae</taxon>
        <taxon>Fistulina</taxon>
    </lineage>
</organism>
<evidence type="ECO:0000313" key="4">
    <source>
        <dbReference type="Proteomes" id="UP000054144"/>
    </source>
</evidence>
<feature type="domain" description="Ketopantoate reductase C-terminal" evidence="2">
    <location>
        <begin position="270"/>
        <end position="369"/>
    </location>
</feature>
<dbReference type="InterPro" id="IPR013328">
    <property type="entry name" value="6PGD_dom2"/>
</dbReference>
<dbReference type="Gene3D" id="1.10.1040.10">
    <property type="entry name" value="N-(1-d-carboxylethyl)-l-norvaline Dehydrogenase, domain 2"/>
    <property type="match status" value="1"/>
</dbReference>
<sequence>MVISTRSAISPRKEVLLVGLGPVGAIYAFLAHSSRLARVTVVARSNFDIVCEHGLEFQSRKFGQHSGWKRDRLCKSVSEAADTQYDYVLVATKCVPEVVTTPEMLAPLLSVPYVNTFTQPTYVLLQNGLSIENDLYGSLIALGQGPPRIVSAAVFVFANITGKNVIEHDDMERLVMGVYRHKNFTTVVNSREEQKLLDDLGSIFAEGGSTVEIVPEIQRRKYHKNMYNAVFASACILTRNPLTAFFRPPPSDPTKPYEPFVFPATADLINEHAIKGCEKTFEELLRLARALGFPDSEEGIPTEVITNAVPQHRQMFSTPWSFHKPSTLVDCEKGVPMEIEVIWGSVVRLAREHGVPVPRLEILYSLLLVIQNQLLRVKNAGRCVVN</sequence>
<accession>A0A0D7AAF2</accession>
<reference evidence="3 4" key="1">
    <citation type="journal article" date="2015" name="Fungal Genet. Biol.">
        <title>Evolution of novel wood decay mechanisms in Agaricales revealed by the genome sequences of Fistulina hepatica and Cylindrobasidium torrendii.</title>
        <authorList>
            <person name="Floudas D."/>
            <person name="Held B.W."/>
            <person name="Riley R."/>
            <person name="Nagy L.G."/>
            <person name="Koehler G."/>
            <person name="Ransdell A.S."/>
            <person name="Younus H."/>
            <person name="Chow J."/>
            <person name="Chiniquy J."/>
            <person name="Lipzen A."/>
            <person name="Tritt A."/>
            <person name="Sun H."/>
            <person name="Haridas S."/>
            <person name="LaButti K."/>
            <person name="Ohm R.A."/>
            <person name="Kues U."/>
            <person name="Blanchette R.A."/>
            <person name="Grigoriev I.V."/>
            <person name="Minto R.E."/>
            <person name="Hibbett D.S."/>
        </authorList>
    </citation>
    <scope>NUCLEOTIDE SEQUENCE [LARGE SCALE GENOMIC DNA]</scope>
    <source>
        <strain evidence="3 4">ATCC 64428</strain>
    </source>
</reference>
<dbReference type="Gene3D" id="3.40.50.720">
    <property type="entry name" value="NAD(P)-binding Rossmann-like Domain"/>
    <property type="match status" value="1"/>
</dbReference>
<dbReference type="PANTHER" id="PTHR21708:SF43">
    <property type="entry name" value="KETOPANTOATE REDUCTASE C-TERMINAL DOMAIN-CONTAINING PROTEIN"/>
    <property type="match status" value="1"/>
</dbReference>
<dbReference type="Pfam" id="PF08546">
    <property type="entry name" value="ApbA_C"/>
    <property type="match status" value="1"/>
</dbReference>
<dbReference type="EMBL" id="KN882020">
    <property type="protein sequence ID" value="KIY46911.1"/>
    <property type="molecule type" value="Genomic_DNA"/>
</dbReference>
<dbReference type="InterPro" id="IPR008927">
    <property type="entry name" value="6-PGluconate_DH-like_C_sf"/>
</dbReference>
<name>A0A0D7AAF2_9AGAR</name>
<dbReference type="PANTHER" id="PTHR21708">
    <property type="entry name" value="PROBABLE 2-DEHYDROPANTOATE 2-REDUCTASE"/>
    <property type="match status" value="1"/>
</dbReference>
<evidence type="ECO:0000259" key="1">
    <source>
        <dbReference type="Pfam" id="PF02558"/>
    </source>
</evidence>
<protein>
    <submittedName>
        <fullName evidence="3">6-phosphogluconate dehydrogenase C-terminal domain-like protein</fullName>
    </submittedName>
</protein>
<gene>
    <name evidence="3" type="ORF">FISHEDRAFT_46344</name>
</gene>
<dbReference type="OrthoDB" id="3609at2759"/>
<dbReference type="InterPro" id="IPR013752">
    <property type="entry name" value="KPA_reductase"/>
</dbReference>